<feature type="compositionally biased region" description="Gly residues" evidence="1">
    <location>
        <begin position="68"/>
        <end position="78"/>
    </location>
</feature>
<evidence type="ECO:0000313" key="2">
    <source>
        <dbReference type="EMBL" id="KAJ1200432.1"/>
    </source>
</evidence>
<name>A0AAV7VJT6_PLEWA</name>
<proteinExistence type="predicted"/>
<evidence type="ECO:0000256" key="1">
    <source>
        <dbReference type="SAM" id="MobiDB-lite"/>
    </source>
</evidence>
<accession>A0AAV7VJT6</accession>
<dbReference type="EMBL" id="JANPWB010000003">
    <property type="protein sequence ID" value="KAJ1200432.1"/>
    <property type="molecule type" value="Genomic_DNA"/>
</dbReference>
<reference evidence="2" key="1">
    <citation type="journal article" date="2022" name="bioRxiv">
        <title>Sequencing and chromosome-scale assembly of the giantPleurodeles waltlgenome.</title>
        <authorList>
            <person name="Brown T."/>
            <person name="Elewa A."/>
            <person name="Iarovenko S."/>
            <person name="Subramanian E."/>
            <person name="Araus A.J."/>
            <person name="Petzold A."/>
            <person name="Susuki M."/>
            <person name="Suzuki K.-i.T."/>
            <person name="Hayashi T."/>
            <person name="Toyoda A."/>
            <person name="Oliveira C."/>
            <person name="Osipova E."/>
            <person name="Leigh N.D."/>
            <person name="Simon A."/>
            <person name="Yun M.H."/>
        </authorList>
    </citation>
    <scope>NUCLEOTIDE SEQUENCE</scope>
    <source>
        <strain evidence="2">20211129_DDA</strain>
        <tissue evidence="2">Liver</tissue>
    </source>
</reference>
<dbReference type="Proteomes" id="UP001066276">
    <property type="component" value="Chromosome 2_1"/>
</dbReference>
<gene>
    <name evidence="2" type="ORF">NDU88_004256</name>
</gene>
<evidence type="ECO:0000313" key="3">
    <source>
        <dbReference type="Proteomes" id="UP001066276"/>
    </source>
</evidence>
<feature type="region of interest" description="Disordered" evidence="1">
    <location>
        <begin position="54"/>
        <end position="94"/>
    </location>
</feature>
<comment type="caution">
    <text evidence="2">The sequence shown here is derived from an EMBL/GenBank/DDBJ whole genome shotgun (WGS) entry which is preliminary data.</text>
</comment>
<feature type="region of interest" description="Disordered" evidence="1">
    <location>
        <begin position="1"/>
        <end position="28"/>
    </location>
</feature>
<sequence>MAERLDVSASALPPRSGKVPRGPWGGSLEAPPYCEVLPGVLLRSAAAGTRLCHSREESWAWPRRQGGPRSGTGGGLGRRTGLSPAAPPSLVPSV</sequence>
<keyword evidence="3" id="KW-1185">Reference proteome</keyword>
<feature type="compositionally biased region" description="Pro residues" evidence="1">
    <location>
        <begin position="85"/>
        <end position="94"/>
    </location>
</feature>
<protein>
    <submittedName>
        <fullName evidence="2">Uncharacterized protein</fullName>
    </submittedName>
</protein>
<dbReference type="AlphaFoldDB" id="A0AAV7VJT6"/>
<organism evidence="2 3">
    <name type="scientific">Pleurodeles waltl</name>
    <name type="common">Iberian ribbed newt</name>
    <dbReference type="NCBI Taxonomy" id="8319"/>
    <lineage>
        <taxon>Eukaryota</taxon>
        <taxon>Metazoa</taxon>
        <taxon>Chordata</taxon>
        <taxon>Craniata</taxon>
        <taxon>Vertebrata</taxon>
        <taxon>Euteleostomi</taxon>
        <taxon>Amphibia</taxon>
        <taxon>Batrachia</taxon>
        <taxon>Caudata</taxon>
        <taxon>Salamandroidea</taxon>
        <taxon>Salamandridae</taxon>
        <taxon>Pleurodelinae</taxon>
        <taxon>Pleurodeles</taxon>
    </lineage>
</organism>